<organism evidence="2 3">
    <name type="scientific">Podospora aff. communis PSN243</name>
    <dbReference type="NCBI Taxonomy" id="3040156"/>
    <lineage>
        <taxon>Eukaryota</taxon>
        <taxon>Fungi</taxon>
        <taxon>Dikarya</taxon>
        <taxon>Ascomycota</taxon>
        <taxon>Pezizomycotina</taxon>
        <taxon>Sordariomycetes</taxon>
        <taxon>Sordariomycetidae</taxon>
        <taxon>Sordariales</taxon>
        <taxon>Podosporaceae</taxon>
        <taxon>Podospora</taxon>
    </lineage>
</organism>
<dbReference type="Proteomes" id="UP001321760">
    <property type="component" value="Unassembled WGS sequence"/>
</dbReference>
<reference evidence="2" key="2">
    <citation type="submission" date="2023-05" db="EMBL/GenBank/DDBJ databases">
        <authorList>
            <consortium name="Lawrence Berkeley National Laboratory"/>
            <person name="Steindorff A."/>
            <person name="Hensen N."/>
            <person name="Bonometti L."/>
            <person name="Westerberg I."/>
            <person name="Brannstrom I.O."/>
            <person name="Guillou S."/>
            <person name="Cros-Aarteil S."/>
            <person name="Calhoun S."/>
            <person name="Haridas S."/>
            <person name="Kuo A."/>
            <person name="Mondo S."/>
            <person name="Pangilinan J."/>
            <person name="Riley R."/>
            <person name="Labutti K."/>
            <person name="Andreopoulos B."/>
            <person name="Lipzen A."/>
            <person name="Chen C."/>
            <person name="Yanf M."/>
            <person name="Daum C."/>
            <person name="Ng V."/>
            <person name="Clum A."/>
            <person name="Ohm R."/>
            <person name="Martin F."/>
            <person name="Silar P."/>
            <person name="Natvig D."/>
            <person name="Lalanne C."/>
            <person name="Gautier V."/>
            <person name="Ament-Velasquez S.L."/>
            <person name="Kruys A."/>
            <person name="Hutchinson M.I."/>
            <person name="Powell A.J."/>
            <person name="Barry K."/>
            <person name="Miller A.N."/>
            <person name="Grigoriev I.V."/>
            <person name="Debuchy R."/>
            <person name="Gladieux P."/>
            <person name="Thoren M.H."/>
            <person name="Johannesson H."/>
        </authorList>
    </citation>
    <scope>NUCLEOTIDE SEQUENCE</scope>
    <source>
        <strain evidence="2">PSN243</strain>
    </source>
</reference>
<accession>A0AAV9GVK8</accession>
<dbReference type="AlphaFoldDB" id="A0AAV9GVK8"/>
<dbReference type="EMBL" id="MU865927">
    <property type="protein sequence ID" value="KAK4451756.1"/>
    <property type="molecule type" value="Genomic_DNA"/>
</dbReference>
<feature type="region of interest" description="Disordered" evidence="1">
    <location>
        <begin position="162"/>
        <end position="195"/>
    </location>
</feature>
<evidence type="ECO:0000256" key="1">
    <source>
        <dbReference type="SAM" id="MobiDB-lite"/>
    </source>
</evidence>
<gene>
    <name evidence="2" type="ORF">QBC34DRAFT_52866</name>
</gene>
<proteinExistence type="predicted"/>
<protein>
    <submittedName>
        <fullName evidence="2">Uncharacterized protein</fullName>
    </submittedName>
</protein>
<feature type="compositionally biased region" description="Basic residues" evidence="1">
    <location>
        <begin position="182"/>
        <end position="195"/>
    </location>
</feature>
<name>A0AAV9GVK8_9PEZI</name>
<evidence type="ECO:0000313" key="3">
    <source>
        <dbReference type="Proteomes" id="UP001321760"/>
    </source>
</evidence>
<evidence type="ECO:0000313" key="2">
    <source>
        <dbReference type="EMBL" id="KAK4451756.1"/>
    </source>
</evidence>
<comment type="caution">
    <text evidence="2">The sequence shown here is derived from an EMBL/GenBank/DDBJ whole genome shotgun (WGS) entry which is preliminary data.</text>
</comment>
<sequence>MLGRQATGSRIESPLHTVLLNAPVSGGRRWLLRATVRTTDGSGREVRRQLGPQGVLFADTEGGLRSAQLVFPRGSRCRRSAFFASALPVGRKRASIGSEQKGPAEARMVLRCWCCVKRPELKCADRASPRNRNTSAVLTVRLLPKSKRMARIGDLSAVRLGPELPAEGDQPISDTPIEQPKRNRNQLRRRRRHKITTSSSQHIVITLFFPVIYSPDRLLALFFHSSPPFFHLTPATGRNAPPPEGGFCHTIITRPARPSPVLLTARHNHPL</sequence>
<keyword evidence="3" id="KW-1185">Reference proteome</keyword>
<reference evidence="2" key="1">
    <citation type="journal article" date="2023" name="Mol. Phylogenet. Evol.">
        <title>Genome-scale phylogeny and comparative genomics of the fungal order Sordariales.</title>
        <authorList>
            <person name="Hensen N."/>
            <person name="Bonometti L."/>
            <person name="Westerberg I."/>
            <person name="Brannstrom I.O."/>
            <person name="Guillou S."/>
            <person name="Cros-Aarteil S."/>
            <person name="Calhoun S."/>
            <person name="Haridas S."/>
            <person name="Kuo A."/>
            <person name="Mondo S."/>
            <person name="Pangilinan J."/>
            <person name="Riley R."/>
            <person name="LaButti K."/>
            <person name="Andreopoulos B."/>
            <person name="Lipzen A."/>
            <person name="Chen C."/>
            <person name="Yan M."/>
            <person name="Daum C."/>
            <person name="Ng V."/>
            <person name="Clum A."/>
            <person name="Steindorff A."/>
            <person name="Ohm R.A."/>
            <person name="Martin F."/>
            <person name="Silar P."/>
            <person name="Natvig D.O."/>
            <person name="Lalanne C."/>
            <person name="Gautier V."/>
            <person name="Ament-Velasquez S.L."/>
            <person name="Kruys A."/>
            <person name="Hutchinson M.I."/>
            <person name="Powell A.J."/>
            <person name="Barry K."/>
            <person name="Miller A.N."/>
            <person name="Grigoriev I.V."/>
            <person name="Debuchy R."/>
            <person name="Gladieux P."/>
            <person name="Hiltunen Thoren M."/>
            <person name="Johannesson H."/>
        </authorList>
    </citation>
    <scope>NUCLEOTIDE SEQUENCE</scope>
    <source>
        <strain evidence="2">PSN243</strain>
    </source>
</reference>